<organism evidence="4 5">
    <name type="scientific">Aliicoccus persicus</name>
    <dbReference type="NCBI Taxonomy" id="930138"/>
    <lineage>
        <taxon>Bacteria</taxon>
        <taxon>Bacillati</taxon>
        <taxon>Bacillota</taxon>
        <taxon>Bacilli</taxon>
        <taxon>Bacillales</taxon>
        <taxon>Staphylococcaceae</taxon>
        <taxon>Aliicoccus</taxon>
    </lineage>
</organism>
<sequence length="239" mass="27740">MDESKSSWIATLIALPIGIITATTSSIVLDISNFIDILIGAGGFTAAYIPSQNFLFNKQLNEYGLTRSEYSFIRNQLKEARTKVNRLKKSYINVRSLKDIKLVYDINRLVSTIHDAVEDDPKRFFGVQQFYHAHLDSAVNTVEHYLHLYKMPGKSKEERVKLHEARITLFEIMRSLESDVSIMNKSDYQALELEKKVVKKRRDRKIKQLGNTLHKEEVNLNKTTKTHEKEKVMQNEQKH</sequence>
<dbReference type="AlphaFoldDB" id="A0A662Z474"/>
<proteinExistence type="predicted"/>
<dbReference type="Proteomes" id="UP000243605">
    <property type="component" value="Unassembled WGS sequence"/>
</dbReference>
<reference evidence="3" key="3">
    <citation type="submission" date="2021-09" db="EMBL/GenBank/DDBJ databases">
        <authorList>
            <person name="Gilroy R."/>
        </authorList>
    </citation>
    <scope>NUCLEOTIDE SEQUENCE</scope>
    <source>
        <strain evidence="3">6019</strain>
    </source>
</reference>
<evidence type="ECO:0000256" key="2">
    <source>
        <dbReference type="SAM" id="Phobius"/>
    </source>
</evidence>
<accession>A0A662Z474</accession>
<feature type="region of interest" description="Disordered" evidence="1">
    <location>
        <begin position="219"/>
        <end position="239"/>
    </location>
</feature>
<dbReference type="EMBL" id="DYYI01000005">
    <property type="protein sequence ID" value="HJE18811.1"/>
    <property type="molecule type" value="Genomic_DNA"/>
</dbReference>
<dbReference type="OrthoDB" id="2081028at2"/>
<dbReference type="RefSeq" id="WP_091473222.1">
    <property type="nucleotide sequence ID" value="NZ_FOIT01000001.1"/>
</dbReference>
<evidence type="ECO:0000256" key="1">
    <source>
        <dbReference type="SAM" id="MobiDB-lite"/>
    </source>
</evidence>
<reference evidence="4 5" key="1">
    <citation type="submission" date="2016-10" db="EMBL/GenBank/DDBJ databases">
        <authorList>
            <person name="Varghese N."/>
            <person name="Submissions S."/>
        </authorList>
    </citation>
    <scope>NUCLEOTIDE SEQUENCE [LARGE SCALE GENOMIC DNA]</scope>
    <source>
        <strain evidence="4 5">IBRC-M10081</strain>
    </source>
</reference>
<dbReference type="Proteomes" id="UP000763505">
    <property type="component" value="Unassembled WGS sequence"/>
</dbReference>
<feature type="transmembrane region" description="Helical" evidence="2">
    <location>
        <begin position="34"/>
        <end position="51"/>
    </location>
</feature>
<dbReference type="EMBL" id="FOIT01000001">
    <property type="protein sequence ID" value="SEV82999.1"/>
    <property type="molecule type" value="Genomic_DNA"/>
</dbReference>
<dbReference type="InterPro" id="IPR018770">
    <property type="entry name" value="ChloroindolylP_hydrolase"/>
</dbReference>
<reference evidence="3" key="2">
    <citation type="journal article" date="2021" name="PeerJ">
        <title>Extensive microbial diversity within the chicken gut microbiome revealed by metagenomics and culture.</title>
        <authorList>
            <person name="Gilroy R."/>
            <person name="Ravi A."/>
            <person name="Getino M."/>
            <person name="Pursley I."/>
            <person name="Horton D.L."/>
            <person name="Alikhan N.F."/>
            <person name="Baker D."/>
            <person name="Gharbi K."/>
            <person name="Hall N."/>
            <person name="Watson M."/>
            <person name="Adriaenssens E.M."/>
            <person name="Foster-Nyarko E."/>
            <person name="Jarju S."/>
            <person name="Secka A."/>
            <person name="Antonio M."/>
            <person name="Oren A."/>
            <person name="Chaudhuri R.R."/>
            <person name="La Ragione R."/>
            <person name="Hildebrand F."/>
            <person name="Pallen M.J."/>
        </authorList>
    </citation>
    <scope>NUCLEOTIDE SEQUENCE</scope>
    <source>
        <strain evidence="3">6019</strain>
    </source>
</reference>
<keyword evidence="2" id="KW-1133">Transmembrane helix</keyword>
<name>A0A662Z474_9STAP</name>
<keyword evidence="2" id="KW-0472">Membrane</keyword>
<feature type="transmembrane region" description="Helical" evidence="2">
    <location>
        <begin position="7"/>
        <end position="28"/>
    </location>
</feature>
<gene>
    <name evidence="3" type="ORF">K8V35_00465</name>
    <name evidence="4" type="ORF">SAMN05192557_0304</name>
</gene>
<evidence type="ECO:0000313" key="4">
    <source>
        <dbReference type="EMBL" id="SEV82999.1"/>
    </source>
</evidence>
<keyword evidence="2" id="KW-0812">Transmembrane</keyword>
<protein>
    <submittedName>
        <fullName evidence="3">5-bromo-4-chloroindolyl phosphate hydrolysis family protein</fullName>
    </submittedName>
    <submittedName>
        <fullName evidence="4">5-bromo-4-chloroindolyl phosphate hydrolysis protein</fullName>
    </submittedName>
</protein>
<evidence type="ECO:0000313" key="3">
    <source>
        <dbReference type="EMBL" id="HJE18811.1"/>
    </source>
</evidence>
<dbReference type="Pfam" id="PF10112">
    <property type="entry name" value="Halogen_Hydrol"/>
    <property type="match status" value="1"/>
</dbReference>
<keyword evidence="5" id="KW-1185">Reference proteome</keyword>
<evidence type="ECO:0000313" key="5">
    <source>
        <dbReference type="Proteomes" id="UP000243605"/>
    </source>
</evidence>